<keyword evidence="3" id="KW-0813">Transport</keyword>
<dbReference type="InterPro" id="IPR006593">
    <property type="entry name" value="Cyt_b561/ferric_Rdtase_TM"/>
</dbReference>
<evidence type="ECO:0000256" key="6">
    <source>
        <dbReference type="ARBA" id="ARBA00022723"/>
    </source>
</evidence>
<feature type="domain" description="Cytochrome b561" evidence="13">
    <location>
        <begin position="1"/>
        <end position="201"/>
    </location>
</feature>
<dbReference type="EMBL" id="JBJQOH010000006">
    <property type="protein sequence ID" value="KAL3683152.1"/>
    <property type="molecule type" value="Genomic_DNA"/>
</dbReference>
<evidence type="ECO:0000256" key="11">
    <source>
        <dbReference type="SAM" id="Phobius"/>
    </source>
</evidence>
<feature type="transmembrane region" description="Helical" evidence="11">
    <location>
        <begin position="78"/>
        <end position="102"/>
    </location>
</feature>
<dbReference type="PANTHER" id="PTHR15422">
    <property type="entry name" value="OS05G0565100 PROTEIN"/>
    <property type="match status" value="1"/>
</dbReference>
<dbReference type="Gene3D" id="1.20.120.1770">
    <property type="match status" value="1"/>
</dbReference>
<feature type="transmembrane region" description="Helical" evidence="11">
    <location>
        <begin position="179"/>
        <end position="198"/>
    </location>
</feature>
<dbReference type="InterPro" id="IPR045150">
    <property type="entry name" value="CYB561D1/2"/>
</dbReference>
<sequence length="226" mass="25470">MARLPLLYVAMVILGLTAQGAAASKFASDEEQKWVKVHGWLMWASMGFLLPLGILLIRMSKLMINADEKPSSSRMWTCFYLHVCCQILAIALATGGVGVLFVKVGVGLNFTHQRLGLAIMCLVWCQPFIGLIRPNKGVPVRSVWFFIHWLFGNGAMFLGVINIYIGIRIYEFLSTTSIRTLNIIFSVQIAVMCFWYLLQDRCSHIVSQGRKHKLLPQLSMNQSMNL</sequence>
<evidence type="ECO:0000256" key="1">
    <source>
        <dbReference type="ARBA" id="ARBA00001970"/>
    </source>
</evidence>
<dbReference type="PROSITE" id="PS50939">
    <property type="entry name" value="CYTOCHROME_B561"/>
    <property type="match status" value="1"/>
</dbReference>
<dbReference type="AlphaFoldDB" id="A0ABD3GYD6"/>
<evidence type="ECO:0000256" key="2">
    <source>
        <dbReference type="ARBA" id="ARBA00004141"/>
    </source>
</evidence>
<evidence type="ECO:0000313" key="15">
    <source>
        <dbReference type="Proteomes" id="UP001633002"/>
    </source>
</evidence>
<feature type="transmembrane region" description="Helical" evidence="11">
    <location>
        <begin position="39"/>
        <end position="57"/>
    </location>
</feature>
<proteinExistence type="predicted"/>
<reference evidence="14 15" key="1">
    <citation type="submission" date="2024-09" db="EMBL/GenBank/DDBJ databases">
        <title>Chromosome-scale assembly of Riccia sorocarpa.</title>
        <authorList>
            <person name="Paukszto L."/>
        </authorList>
    </citation>
    <scope>NUCLEOTIDE SEQUENCE [LARGE SCALE GENOMIC DNA]</scope>
    <source>
        <strain evidence="14">LP-2024</strain>
        <tissue evidence="14">Aerial parts of the thallus</tissue>
    </source>
</reference>
<keyword evidence="8 11" id="KW-1133">Transmembrane helix</keyword>
<evidence type="ECO:0000256" key="10">
    <source>
        <dbReference type="ARBA" id="ARBA00023136"/>
    </source>
</evidence>
<evidence type="ECO:0000256" key="8">
    <source>
        <dbReference type="ARBA" id="ARBA00022989"/>
    </source>
</evidence>
<organism evidence="14 15">
    <name type="scientific">Riccia sorocarpa</name>
    <dbReference type="NCBI Taxonomy" id="122646"/>
    <lineage>
        <taxon>Eukaryota</taxon>
        <taxon>Viridiplantae</taxon>
        <taxon>Streptophyta</taxon>
        <taxon>Embryophyta</taxon>
        <taxon>Marchantiophyta</taxon>
        <taxon>Marchantiopsida</taxon>
        <taxon>Marchantiidae</taxon>
        <taxon>Marchantiales</taxon>
        <taxon>Ricciaceae</taxon>
        <taxon>Riccia</taxon>
    </lineage>
</organism>
<evidence type="ECO:0000256" key="7">
    <source>
        <dbReference type="ARBA" id="ARBA00022982"/>
    </source>
</evidence>
<feature type="chain" id="PRO_5044820570" description="Cytochrome b561 domain-containing protein" evidence="12">
    <location>
        <begin position="24"/>
        <end position="226"/>
    </location>
</feature>
<dbReference type="SMART" id="SM00665">
    <property type="entry name" value="B561"/>
    <property type="match status" value="1"/>
</dbReference>
<dbReference type="Proteomes" id="UP001633002">
    <property type="component" value="Unassembled WGS sequence"/>
</dbReference>
<dbReference type="CDD" id="cd08760">
    <property type="entry name" value="Cyt_b561_FRRS1_like"/>
    <property type="match status" value="1"/>
</dbReference>
<name>A0ABD3GYD6_9MARC</name>
<dbReference type="Pfam" id="PF03188">
    <property type="entry name" value="Cytochrom_B561"/>
    <property type="match status" value="1"/>
</dbReference>
<evidence type="ECO:0000313" key="14">
    <source>
        <dbReference type="EMBL" id="KAL3683152.1"/>
    </source>
</evidence>
<dbReference type="GO" id="GO:0046872">
    <property type="term" value="F:metal ion binding"/>
    <property type="evidence" value="ECO:0007669"/>
    <property type="project" value="UniProtKB-KW"/>
</dbReference>
<gene>
    <name evidence="14" type="ORF">R1sor_001174</name>
</gene>
<keyword evidence="15" id="KW-1185">Reference proteome</keyword>
<keyword evidence="9" id="KW-0408">Iron</keyword>
<keyword evidence="6" id="KW-0479">Metal-binding</keyword>
<comment type="subcellular location">
    <subcellularLocation>
        <location evidence="2">Membrane</location>
        <topology evidence="2">Multi-pass membrane protein</topology>
    </subcellularLocation>
</comment>
<feature type="transmembrane region" description="Helical" evidence="11">
    <location>
        <begin position="114"/>
        <end position="132"/>
    </location>
</feature>
<comment type="cofactor">
    <cofactor evidence="1">
        <name>heme b</name>
        <dbReference type="ChEBI" id="CHEBI:60344"/>
    </cofactor>
</comment>
<evidence type="ECO:0000259" key="13">
    <source>
        <dbReference type="PROSITE" id="PS50939"/>
    </source>
</evidence>
<evidence type="ECO:0000256" key="4">
    <source>
        <dbReference type="ARBA" id="ARBA00022617"/>
    </source>
</evidence>
<keyword evidence="4" id="KW-0349">Heme</keyword>
<keyword evidence="7" id="KW-0249">Electron transport</keyword>
<comment type="caution">
    <text evidence="14">The sequence shown here is derived from an EMBL/GenBank/DDBJ whole genome shotgun (WGS) entry which is preliminary data.</text>
</comment>
<evidence type="ECO:0000256" key="9">
    <source>
        <dbReference type="ARBA" id="ARBA00023004"/>
    </source>
</evidence>
<evidence type="ECO:0000256" key="5">
    <source>
        <dbReference type="ARBA" id="ARBA00022692"/>
    </source>
</evidence>
<evidence type="ECO:0000256" key="3">
    <source>
        <dbReference type="ARBA" id="ARBA00022448"/>
    </source>
</evidence>
<evidence type="ECO:0000256" key="12">
    <source>
        <dbReference type="SAM" id="SignalP"/>
    </source>
</evidence>
<dbReference type="GO" id="GO:0016020">
    <property type="term" value="C:membrane"/>
    <property type="evidence" value="ECO:0007669"/>
    <property type="project" value="UniProtKB-SubCell"/>
</dbReference>
<dbReference type="PANTHER" id="PTHR15422:SF24">
    <property type="entry name" value="DOMON RELATED DOMAIN-CONTAINING PROTEIN"/>
    <property type="match status" value="1"/>
</dbReference>
<accession>A0ABD3GYD6</accession>
<keyword evidence="10 11" id="KW-0472">Membrane</keyword>
<keyword evidence="5 11" id="KW-0812">Transmembrane</keyword>
<feature type="signal peptide" evidence="12">
    <location>
        <begin position="1"/>
        <end position="23"/>
    </location>
</feature>
<protein>
    <recommendedName>
        <fullName evidence="13">Cytochrome b561 domain-containing protein</fullName>
    </recommendedName>
</protein>
<keyword evidence="12" id="KW-0732">Signal</keyword>
<feature type="transmembrane region" description="Helical" evidence="11">
    <location>
        <begin position="144"/>
        <end position="167"/>
    </location>
</feature>